<gene>
    <name evidence="3" type="ORF">RMAR00112_LOCUS32596</name>
</gene>
<protein>
    <submittedName>
        <fullName evidence="3">Uncharacterized protein</fullName>
    </submittedName>
</protein>
<feature type="coiled-coil region" evidence="1">
    <location>
        <begin position="55"/>
        <end position="103"/>
    </location>
</feature>
<dbReference type="AlphaFoldDB" id="A0A7S3A8Z1"/>
<feature type="region of interest" description="Disordered" evidence="2">
    <location>
        <begin position="105"/>
        <end position="208"/>
    </location>
</feature>
<name>A0A7S3A8Z1_9RHOD</name>
<organism evidence="3">
    <name type="scientific">Rhodosorus marinus</name>
    <dbReference type="NCBI Taxonomy" id="101924"/>
    <lineage>
        <taxon>Eukaryota</taxon>
        <taxon>Rhodophyta</taxon>
        <taxon>Stylonematophyceae</taxon>
        <taxon>Stylonematales</taxon>
        <taxon>Stylonemataceae</taxon>
        <taxon>Rhodosorus</taxon>
    </lineage>
</organism>
<proteinExistence type="predicted"/>
<keyword evidence="1" id="KW-0175">Coiled coil</keyword>
<evidence type="ECO:0000313" key="3">
    <source>
        <dbReference type="EMBL" id="CAE0064524.1"/>
    </source>
</evidence>
<accession>A0A7S3A8Z1</accession>
<reference evidence="3" key="1">
    <citation type="submission" date="2021-01" db="EMBL/GenBank/DDBJ databases">
        <authorList>
            <person name="Corre E."/>
            <person name="Pelletier E."/>
            <person name="Niang G."/>
            <person name="Scheremetjew M."/>
            <person name="Finn R."/>
            <person name="Kale V."/>
            <person name="Holt S."/>
            <person name="Cochrane G."/>
            <person name="Meng A."/>
            <person name="Brown T."/>
            <person name="Cohen L."/>
        </authorList>
    </citation>
    <scope>NUCLEOTIDE SEQUENCE</scope>
    <source>
        <strain evidence="3">CCMP 769</strain>
    </source>
</reference>
<dbReference type="EMBL" id="HBHW01042225">
    <property type="protein sequence ID" value="CAE0064524.1"/>
    <property type="molecule type" value="Transcribed_RNA"/>
</dbReference>
<sequence length="208" mass="23536">MRLRELEARRRLDRANLKTAALRADITANTTDTVVDKESRVLYNISQPSDEARNLDLLRIKRKQLETLANKKEVEALQMLRRVEMLDRKNDQLFVEKNRLENDIYAGPKASSNQAYGKTQPNKPEKKPKKSTGKEDAASKKDKQNKANNEQGKDRENSKKKSQKSAQAVTTAKDKTNPAGSKTSEAPFVSSKRKHKPIHSLPDLTTPT</sequence>
<evidence type="ECO:0000256" key="1">
    <source>
        <dbReference type="SAM" id="Coils"/>
    </source>
</evidence>
<evidence type="ECO:0000256" key="2">
    <source>
        <dbReference type="SAM" id="MobiDB-lite"/>
    </source>
</evidence>
<feature type="compositionally biased region" description="Basic and acidic residues" evidence="2">
    <location>
        <begin position="132"/>
        <end position="159"/>
    </location>
</feature>